<dbReference type="EMBL" id="BKCJ011105456">
    <property type="protein sequence ID" value="GFC86491.1"/>
    <property type="molecule type" value="Genomic_DNA"/>
</dbReference>
<reference evidence="4" key="1">
    <citation type="journal article" date="2019" name="Sci. Rep.">
        <title>Draft genome of Tanacetum cinerariifolium, the natural source of mosquito coil.</title>
        <authorList>
            <person name="Yamashiro T."/>
            <person name="Shiraishi A."/>
            <person name="Satake H."/>
            <person name="Nakayama K."/>
        </authorList>
    </citation>
    <scope>NUCLEOTIDE SEQUENCE</scope>
</reference>
<dbReference type="InterPro" id="IPR050389">
    <property type="entry name" value="LysR-type_TF"/>
</dbReference>
<keyword evidence="3" id="KW-0804">Transcription</keyword>
<dbReference type="PANTHER" id="PTHR30118:SF15">
    <property type="entry name" value="TRANSCRIPTIONAL REGULATORY PROTEIN"/>
    <property type="match status" value="1"/>
</dbReference>
<dbReference type="GO" id="GO:0003677">
    <property type="term" value="F:DNA binding"/>
    <property type="evidence" value="ECO:0007669"/>
    <property type="project" value="UniProtKB-KW"/>
</dbReference>
<evidence type="ECO:0000313" key="4">
    <source>
        <dbReference type="EMBL" id="GFC86491.1"/>
    </source>
</evidence>
<keyword evidence="1" id="KW-0805">Transcription regulation</keyword>
<keyword evidence="2" id="KW-0238">DNA-binding</keyword>
<protein>
    <submittedName>
        <fullName evidence="4">Uncharacterized protein</fullName>
    </submittedName>
</protein>
<gene>
    <name evidence="4" type="ORF">Tci_858461</name>
</gene>
<dbReference type="SUPFAM" id="SSF53850">
    <property type="entry name" value="Periplasmic binding protein-like II"/>
    <property type="match status" value="1"/>
</dbReference>
<dbReference type="PANTHER" id="PTHR30118">
    <property type="entry name" value="HTH-TYPE TRANSCRIPTIONAL REGULATOR LEUO-RELATED"/>
    <property type="match status" value="1"/>
</dbReference>
<feature type="non-terminal residue" evidence="4">
    <location>
        <position position="170"/>
    </location>
</feature>
<evidence type="ECO:0000256" key="3">
    <source>
        <dbReference type="ARBA" id="ARBA00023163"/>
    </source>
</evidence>
<evidence type="ECO:0000256" key="2">
    <source>
        <dbReference type="ARBA" id="ARBA00023125"/>
    </source>
</evidence>
<evidence type="ECO:0000256" key="1">
    <source>
        <dbReference type="ARBA" id="ARBA00023015"/>
    </source>
</evidence>
<dbReference type="Gene3D" id="3.40.190.10">
    <property type="entry name" value="Periplasmic binding protein-like II"/>
    <property type="match status" value="2"/>
</dbReference>
<dbReference type="GO" id="GO:0006355">
    <property type="term" value="P:regulation of DNA-templated transcription"/>
    <property type="evidence" value="ECO:0007669"/>
    <property type="project" value="TreeGrafter"/>
</dbReference>
<sequence length="170" mass="18191">MPGAISLDDFCARPHALFNGLATLIAGTDIVATVPDYAADVLTAAGGVRSEELPLESRTFELHMAWRGSQDNDPEPSRREISFPLIVTFVVFDSCNKTLGNRIRPSQITSADFPMIQSLTPLRYPLAALALVVLSACGKGPESAAQAPAAAKVNVAKVLEQPVNEWDEVT</sequence>
<comment type="caution">
    <text evidence="4">The sequence shown here is derived from an EMBL/GenBank/DDBJ whole genome shotgun (WGS) entry which is preliminary data.</text>
</comment>
<name>A0A699RUA1_TANCI</name>
<accession>A0A699RUA1</accession>
<organism evidence="4">
    <name type="scientific">Tanacetum cinerariifolium</name>
    <name type="common">Dalmatian daisy</name>
    <name type="synonym">Chrysanthemum cinerariifolium</name>
    <dbReference type="NCBI Taxonomy" id="118510"/>
    <lineage>
        <taxon>Eukaryota</taxon>
        <taxon>Viridiplantae</taxon>
        <taxon>Streptophyta</taxon>
        <taxon>Embryophyta</taxon>
        <taxon>Tracheophyta</taxon>
        <taxon>Spermatophyta</taxon>
        <taxon>Magnoliopsida</taxon>
        <taxon>eudicotyledons</taxon>
        <taxon>Gunneridae</taxon>
        <taxon>Pentapetalae</taxon>
        <taxon>asterids</taxon>
        <taxon>campanulids</taxon>
        <taxon>Asterales</taxon>
        <taxon>Asteraceae</taxon>
        <taxon>Asteroideae</taxon>
        <taxon>Anthemideae</taxon>
        <taxon>Anthemidinae</taxon>
        <taxon>Tanacetum</taxon>
    </lineage>
</organism>
<proteinExistence type="predicted"/>
<dbReference type="AlphaFoldDB" id="A0A699RUA1"/>